<gene>
    <name evidence="1" type="ORF">SAMN05444483_103329</name>
</gene>
<dbReference type="Proteomes" id="UP000183945">
    <property type="component" value="Unassembled WGS sequence"/>
</dbReference>
<accession>A0A1M5FSQ3</accession>
<dbReference type="RefSeq" id="WP_072878336.1">
    <property type="nucleotide sequence ID" value="NZ_FQVT01000003.1"/>
</dbReference>
<dbReference type="EMBL" id="FQVT01000003">
    <property type="protein sequence ID" value="SHF94444.1"/>
    <property type="molecule type" value="Genomic_DNA"/>
</dbReference>
<dbReference type="PROSITE" id="PS51257">
    <property type="entry name" value="PROKAR_LIPOPROTEIN"/>
    <property type="match status" value="1"/>
</dbReference>
<dbReference type="AlphaFoldDB" id="A0A1M5FSQ3"/>
<proteinExistence type="predicted"/>
<evidence type="ECO:0000313" key="1">
    <source>
        <dbReference type="EMBL" id="SHF94444.1"/>
    </source>
</evidence>
<sequence>MKQLLFLLCVLTFASCDTEDDTVLNDKTLTTAIEFYAKEVYKDNKKGRPHLNLILKTEKPFPCANFTINFTQNFKNGKLTIHISGINKSDICLTAIGPATGYLELPEKTQQLNIVRGDQIDKYRVNINSKKIEIVSQEQEFTKLVNPITLRYPENSFAVICGTNLEQTYLCEDFLTKLKEIEALTPYNFPKNGRIPYPDSSSGNWINTASTYYLYENEDALNKTVDYLKTFTQENLSKSEGNSLSIITWDNQRIYSYELLE</sequence>
<dbReference type="OrthoDB" id="1428799at2"/>
<evidence type="ECO:0008006" key="3">
    <source>
        <dbReference type="Google" id="ProtNLM"/>
    </source>
</evidence>
<name>A0A1M5FSQ3_SALEC</name>
<evidence type="ECO:0000313" key="2">
    <source>
        <dbReference type="Proteomes" id="UP000183945"/>
    </source>
</evidence>
<protein>
    <recommendedName>
        <fullName evidence="3">Lipoprotein</fullName>
    </recommendedName>
</protein>
<reference evidence="2" key="1">
    <citation type="submission" date="2016-11" db="EMBL/GenBank/DDBJ databases">
        <authorList>
            <person name="Varghese N."/>
            <person name="Submissions S."/>
        </authorList>
    </citation>
    <scope>NUCLEOTIDE SEQUENCE [LARGE SCALE GENOMIC DNA]</scope>
    <source>
        <strain evidence="2">DSM 24579</strain>
    </source>
</reference>
<keyword evidence="2" id="KW-1185">Reference proteome</keyword>
<organism evidence="1 2">
    <name type="scientific">Salegentibacter echinorum</name>
    <dbReference type="NCBI Taxonomy" id="1073325"/>
    <lineage>
        <taxon>Bacteria</taxon>
        <taxon>Pseudomonadati</taxon>
        <taxon>Bacteroidota</taxon>
        <taxon>Flavobacteriia</taxon>
        <taxon>Flavobacteriales</taxon>
        <taxon>Flavobacteriaceae</taxon>
        <taxon>Salegentibacter</taxon>
    </lineage>
</organism>